<dbReference type="AlphaFoldDB" id="A0A4R8DIF4"/>
<comment type="caution">
    <text evidence="3">The sequence shown here is derived from an EMBL/GenBank/DDBJ whole genome shotgun (WGS) entry which is preliminary data.</text>
</comment>
<protein>
    <recommendedName>
        <fullName evidence="5">Endosialidase-like protein</fullName>
    </recommendedName>
</protein>
<evidence type="ECO:0000256" key="2">
    <source>
        <dbReference type="SAM" id="SignalP"/>
    </source>
</evidence>
<dbReference type="Proteomes" id="UP000294498">
    <property type="component" value="Unassembled WGS sequence"/>
</dbReference>
<keyword evidence="2" id="KW-0732">Signal</keyword>
<name>A0A4R8DIF4_9BACT</name>
<keyword evidence="1" id="KW-0175">Coiled coil</keyword>
<evidence type="ECO:0000313" key="3">
    <source>
        <dbReference type="EMBL" id="TDW97278.1"/>
    </source>
</evidence>
<proteinExistence type="predicted"/>
<sequence length="315" mass="33667">MKQVFLLACLLLVHQFLFAQWSTNGNNIYNSNTGLVGIGTNSPSRQLTVTSGTGIGPLLVQGPAGYLLIDNQGTGSSYYQANTLHQFQGASNNPIMTLLSNGNVGIGNVLPGYPLDVNGSVAAGGANVSSNTTKFYIRNGSGKTWAFSAGENSVNETNFGLYDWSDNQTTPYLTVTSQGNVLIGKSSQVNSSYILDVAGTIRANQVAVNTTGADFVFDTSYVLPSLSTVRDYVSQNHHLPGIPSAKAMQTEGIKLGESQTQLLQKVEELTLYAIEADKRVSKDEELIGQQQALLLALQAQLKAQQAEIDRLKAKP</sequence>
<reference evidence="3 4" key="1">
    <citation type="submission" date="2019-03" db="EMBL/GenBank/DDBJ databases">
        <title>Genomic Encyclopedia of Type Strains, Phase IV (KMG-IV): sequencing the most valuable type-strain genomes for metagenomic binning, comparative biology and taxonomic classification.</title>
        <authorList>
            <person name="Goeker M."/>
        </authorList>
    </citation>
    <scope>NUCLEOTIDE SEQUENCE [LARGE SCALE GENOMIC DNA]</scope>
    <source>
        <strain evidence="3 4">DSM 100059</strain>
    </source>
</reference>
<dbReference type="EMBL" id="SODV01000002">
    <property type="protein sequence ID" value="TDW97278.1"/>
    <property type="molecule type" value="Genomic_DNA"/>
</dbReference>
<evidence type="ECO:0008006" key="5">
    <source>
        <dbReference type="Google" id="ProtNLM"/>
    </source>
</evidence>
<feature type="signal peptide" evidence="2">
    <location>
        <begin position="1"/>
        <end position="19"/>
    </location>
</feature>
<organism evidence="3 4">
    <name type="scientific">Dinghuibacter silviterrae</name>
    <dbReference type="NCBI Taxonomy" id="1539049"/>
    <lineage>
        <taxon>Bacteria</taxon>
        <taxon>Pseudomonadati</taxon>
        <taxon>Bacteroidota</taxon>
        <taxon>Chitinophagia</taxon>
        <taxon>Chitinophagales</taxon>
        <taxon>Chitinophagaceae</taxon>
        <taxon>Dinghuibacter</taxon>
    </lineage>
</organism>
<keyword evidence="4" id="KW-1185">Reference proteome</keyword>
<evidence type="ECO:0000256" key="1">
    <source>
        <dbReference type="SAM" id="Coils"/>
    </source>
</evidence>
<evidence type="ECO:0000313" key="4">
    <source>
        <dbReference type="Proteomes" id="UP000294498"/>
    </source>
</evidence>
<gene>
    <name evidence="3" type="ORF">EDB95_5125</name>
</gene>
<feature type="coiled-coil region" evidence="1">
    <location>
        <begin position="287"/>
        <end position="314"/>
    </location>
</feature>
<feature type="chain" id="PRO_5020470788" description="Endosialidase-like protein" evidence="2">
    <location>
        <begin position="20"/>
        <end position="315"/>
    </location>
</feature>
<accession>A0A4R8DIF4</accession>